<evidence type="ECO:0000313" key="2">
    <source>
        <dbReference type="Proteomes" id="UP000324611"/>
    </source>
</evidence>
<keyword evidence="2" id="KW-1185">Reference proteome</keyword>
<reference evidence="1 2" key="1">
    <citation type="submission" date="2019-09" db="EMBL/GenBank/DDBJ databases">
        <title>Chitinophaga ginsengihumi sp. nov., isolated from soil of ginseng rhizosphere.</title>
        <authorList>
            <person name="Lee J."/>
        </authorList>
    </citation>
    <scope>NUCLEOTIDE SEQUENCE [LARGE SCALE GENOMIC DNA]</scope>
    <source>
        <strain evidence="1 2">BN140078</strain>
    </source>
</reference>
<comment type="caution">
    <text evidence="1">The sequence shown here is derived from an EMBL/GenBank/DDBJ whole genome shotgun (WGS) entry which is preliminary data.</text>
</comment>
<accession>A0A5B2W4U4</accession>
<dbReference type="AlphaFoldDB" id="A0A5B2W4U4"/>
<name>A0A5B2W4U4_9BACT</name>
<dbReference type="EMBL" id="VUOC01000001">
    <property type="protein sequence ID" value="KAA2245447.1"/>
    <property type="molecule type" value="Genomic_DNA"/>
</dbReference>
<proteinExistence type="predicted"/>
<reference evidence="1 2" key="2">
    <citation type="submission" date="2019-09" db="EMBL/GenBank/DDBJ databases">
        <authorList>
            <person name="Jin C."/>
        </authorList>
    </citation>
    <scope>NUCLEOTIDE SEQUENCE [LARGE SCALE GENOMIC DNA]</scope>
    <source>
        <strain evidence="1 2">BN140078</strain>
    </source>
</reference>
<protein>
    <submittedName>
        <fullName evidence="1">ASCH domain-containing protein</fullName>
    </submittedName>
</protein>
<gene>
    <name evidence="1" type="ORF">F0L74_05675</name>
</gene>
<sequence>MLFKQHHLDGIRSGTISLAFRKWKRAAARAGSLIKTSIGLVEITDITVIPLNKITNKEAVAAGFNSIKALTAMLNMVTEGEIYRIGVRYHSDDPRIQLREQTALSDADLDTLRKRLERLDRSSREGPWTVSVLNAIKAHPLLRAVDLGVVTGKEKEWLKLHIRKLKNLGLTISHDTGYTLSPLGEIVLAKLTR</sequence>
<dbReference type="RefSeq" id="WP_149836836.1">
    <property type="nucleotide sequence ID" value="NZ_VUOC01000001.1"/>
</dbReference>
<evidence type="ECO:0000313" key="1">
    <source>
        <dbReference type="EMBL" id="KAA2245447.1"/>
    </source>
</evidence>
<dbReference type="Proteomes" id="UP000324611">
    <property type="component" value="Unassembled WGS sequence"/>
</dbReference>
<organism evidence="1 2">
    <name type="scientific">Chitinophaga agrisoli</name>
    <dbReference type="NCBI Taxonomy" id="2607653"/>
    <lineage>
        <taxon>Bacteria</taxon>
        <taxon>Pseudomonadati</taxon>
        <taxon>Bacteroidota</taxon>
        <taxon>Chitinophagia</taxon>
        <taxon>Chitinophagales</taxon>
        <taxon>Chitinophagaceae</taxon>
        <taxon>Chitinophaga</taxon>
    </lineage>
</organism>